<dbReference type="Gene3D" id="1.20.1050.60">
    <property type="entry name" value="alpha-1,2-mannosidase"/>
    <property type="match status" value="1"/>
</dbReference>
<name>A0A0H2R534_9AGAM</name>
<evidence type="ECO:0000259" key="2">
    <source>
        <dbReference type="Pfam" id="PF17678"/>
    </source>
</evidence>
<dbReference type="GO" id="GO:0000224">
    <property type="term" value="F:peptide-N4-(N-acetyl-beta-glucosaminyl)asparagine amidase activity"/>
    <property type="evidence" value="ECO:0007669"/>
    <property type="project" value="TreeGrafter"/>
</dbReference>
<evidence type="ECO:0000313" key="3">
    <source>
        <dbReference type="EMBL" id="KLO06944.1"/>
    </source>
</evidence>
<dbReference type="Pfam" id="PF17678">
    <property type="entry name" value="Glyco_hydro_92N"/>
    <property type="match status" value="1"/>
</dbReference>
<dbReference type="GO" id="GO:0030246">
    <property type="term" value="F:carbohydrate binding"/>
    <property type="evidence" value="ECO:0007669"/>
    <property type="project" value="InterPro"/>
</dbReference>
<dbReference type="OrthoDB" id="449263at2759"/>
<dbReference type="InterPro" id="IPR005887">
    <property type="entry name" value="GH92_a_mannosidase_put"/>
</dbReference>
<dbReference type="GO" id="GO:0005829">
    <property type="term" value="C:cytosol"/>
    <property type="evidence" value="ECO:0007669"/>
    <property type="project" value="TreeGrafter"/>
</dbReference>
<dbReference type="GO" id="GO:0005975">
    <property type="term" value="P:carbohydrate metabolic process"/>
    <property type="evidence" value="ECO:0007669"/>
    <property type="project" value="InterPro"/>
</dbReference>
<dbReference type="GO" id="GO:0006516">
    <property type="term" value="P:glycoprotein catabolic process"/>
    <property type="evidence" value="ECO:0007669"/>
    <property type="project" value="TreeGrafter"/>
</dbReference>
<dbReference type="Gene3D" id="1.20.1610.10">
    <property type="entry name" value="alpha-1,2-mannosidases domains"/>
    <property type="match status" value="1"/>
</dbReference>
<dbReference type="NCBIfam" id="TIGR01180">
    <property type="entry name" value="aman2_put"/>
    <property type="match status" value="1"/>
</dbReference>
<dbReference type="Proteomes" id="UP000053477">
    <property type="component" value="Unassembled WGS sequence"/>
</dbReference>
<proteinExistence type="predicted"/>
<organism evidence="3 4">
    <name type="scientific">Schizopora paradoxa</name>
    <dbReference type="NCBI Taxonomy" id="27342"/>
    <lineage>
        <taxon>Eukaryota</taxon>
        <taxon>Fungi</taxon>
        <taxon>Dikarya</taxon>
        <taxon>Basidiomycota</taxon>
        <taxon>Agaricomycotina</taxon>
        <taxon>Agaricomycetes</taxon>
        <taxon>Hymenochaetales</taxon>
        <taxon>Schizoporaceae</taxon>
        <taxon>Schizopora</taxon>
    </lineage>
</organism>
<dbReference type="AlphaFoldDB" id="A0A0H2R534"/>
<dbReference type="PANTHER" id="PTHR12143">
    <property type="entry name" value="PEPTIDE N-GLYCANASE PNGASE -RELATED"/>
    <property type="match status" value="1"/>
</dbReference>
<dbReference type="Gene3D" id="2.70.98.10">
    <property type="match status" value="1"/>
</dbReference>
<dbReference type="SUPFAM" id="SSF48208">
    <property type="entry name" value="Six-hairpin glycosidases"/>
    <property type="match status" value="1"/>
</dbReference>
<dbReference type="InterPro" id="IPR012939">
    <property type="entry name" value="Glyco_hydro_92"/>
</dbReference>
<sequence length="762" mass="83618">MQLLWQPYVQLWSQWSVWSSVTAPPAFNEPFSDAVDHVNPMIGNGGDTPNGSGGMIPSVAPPFGMTRWVAQTRENYVSVTPYNHTDTVIHGFQGTHQPAIWMGESGQVVVAPGVGAVKASFEERGLSFKKEDEVATASYYKVEMEAEEGSILAEMSASSRVGHLRFTFNTSSELAPYVLVQATRAFVMGSAEPSNTTSPIGSISISPSTLEISGHNPERQDFIIGPNPAPSFAGYFVARFDQPFTGWGTATNNTLHADELTRNDTILSGYVNFANGTREVNVRIGTSFISVDQARKNLENEVPDGQVLEQTAYATRSAWKDKLEMIQLEGASEANKTTFYTGFYHTLQYPYEQDEDGMYYSGYDDKVHQGPSYTGYSIWDTFRAEWAWEIFFAPERIPGMVTSMLQDYTEGGWLPMWKNIVETNIMIGTHADSLVAEAVVKGFGDKFNTSLAYLAVHKDATVPPQNDLTTQYADREENVGYEVRAGLTSEYEEKGWVADDIHSEAASRTLDYAYDDYATAILAASLNHTADAAFFLERSMSTYKTIFNADTGFMEAKNANGSWAGPDQGWTEGDMWAYTFDVVHDVPGLVALKGGNASFVEFLDEHFDGGHNDHTNEPSHHIPYLYALAGAASKGQERIRSIATTDYNDTVDGLAGNEDCGQMSAWYLFSALGFYPVNPVSGEYVVGTPFFDKVTITFPGALRPLVITSTGAATKQYVKSVTLNGVSVPQPVLRHEDIMNGGELVFEMSEVPEAWGSATIAG</sequence>
<dbReference type="PANTHER" id="PTHR12143:SF43">
    <property type="entry name" value="PUTATIVE-RELATED"/>
    <property type="match status" value="1"/>
</dbReference>
<dbReference type="InterPro" id="IPR014718">
    <property type="entry name" value="GH-type_carb-bd"/>
</dbReference>
<dbReference type="Gene3D" id="3.30.2080.10">
    <property type="entry name" value="GH92 mannosidase domain"/>
    <property type="match status" value="1"/>
</dbReference>
<gene>
    <name evidence="3" type="ORF">SCHPADRAFT_909935</name>
</gene>
<dbReference type="InterPro" id="IPR041371">
    <property type="entry name" value="GH92_N"/>
</dbReference>
<dbReference type="InterPro" id="IPR050883">
    <property type="entry name" value="PNGase"/>
</dbReference>
<feature type="domain" description="Glycosyl hydrolase family 92 N-terminal" evidence="2">
    <location>
        <begin position="37"/>
        <end position="287"/>
    </location>
</feature>
<evidence type="ECO:0000259" key="1">
    <source>
        <dbReference type="Pfam" id="PF07971"/>
    </source>
</evidence>
<evidence type="ECO:0000313" key="4">
    <source>
        <dbReference type="Proteomes" id="UP000053477"/>
    </source>
</evidence>
<dbReference type="FunFam" id="3.30.2080.10:FF:000001">
    <property type="entry name" value="Alpha-1,2-mannosidase subfamily"/>
    <property type="match status" value="1"/>
</dbReference>
<accession>A0A0H2R534</accession>
<dbReference type="EMBL" id="KQ086171">
    <property type="protein sequence ID" value="KLO06944.1"/>
    <property type="molecule type" value="Genomic_DNA"/>
</dbReference>
<protein>
    <recommendedName>
        <fullName evidence="5">Glycoside hydrolase family 92 protein</fullName>
    </recommendedName>
</protein>
<feature type="domain" description="Glycosyl hydrolase family 92" evidence="1">
    <location>
        <begin position="293"/>
        <end position="749"/>
    </location>
</feature>
<dbReference type="GO" id="GO:0005634">
    <property type="term" value="C:nucleus"/>
    <property type="evidence" value="ECO:0007669"/>
    <property type="project" value="TreeGrafter"/>
</dbReference>
<dbReference type="STRING" id="27342.A0A0H2R534"/>
<dbReference type="Pfam" id="PF07971">
    <property type="entry name" value="Glyco_hydro_92"/>
    <property type="match status" value="1"/>
</dbReference>
<reference evidence="3 4" key="1">
    <citation type="submission" date="2015-04" db="EMBL/GenBank/DDBJ databases">
        <title>Complete genome sequence of Schizopora paradoxa KUC8140, a cosmopolitan wood degrader in East Asia.</title>
        <authorList>
            <consortium name="DOE Joint Genome Institute"/>
            <person name="Min B."/>
            <person name="Park H."/>
            <person name="Jang Y."/>
            <person name="Kim J.-J."/>
            <person name="Kim K.H."/>
            <person name="Pangilinan J."/>
            <person name="Lipzen A."/>
            <person name="Riley R."/>
            <person name="Grigoriev I.V."/>
            <person name="Spatafora J.W."/>
            <person name="Choi I.-G."/>
        </authorList>
    </citation>
    <scope>NUCLEOTIDE SEQUENCE [LARGE SCALE GENOMIC DNA]</scope>
    <source>
        <strain evidence="3 4">KUC8140</strain>
    </source>
</reference>
<keyword evidence="4" id="KW-1185">Reference proteome</keyword>
<dbReference type="InParanoid" id="A0A0H2R534"/>
<evidence type="ECO:0008006" key="5">
    <source>
        <dbReference type="Google" id="ProtNLM"/>
    </source>
</evidence>
<dbReference type="InterPro" id="IPR008928">
    <property type="entry name" value="6-hairpin_glycosidase_sf"/>
</dbReference>